<gene>
    <name evidence="2" type="ORF">X975_03580</name>
</gene>
<accession>A0A087T3C8</accession>
<protein>
    <submittedName>
        <fullName evidence="2">Vesicular glutamate transporter 1</fullName>
    </submittedName>
</protein>
<evidence type="ECO:0000313" key="3">
    <source>
        <dbReference type="Proteomes" id="UP000054359"/>
    </source>
</evidence>
<keyword evidence="1" id="KW-1133">Transmembrane helix</keyword>
<name>A0A087T3C8_STEMI</name>
<sequence>MKDDELDNEYYGGLQEDRRSAIDKCMDKHCYWLSSMPKRYVISILSSIGFLISFGIRCNLGVAIVAMVTNTTNN</sequence>
<feature type="non-terminal residue" evidence="2">
    <location>
        <position position="74"/>
    </location>
</feature>
<dbReference type="OrthoDB" id="2985014at2759"/>
<dbReference type="Proteomes" id="UP000054359">
    <property type="component" value="Unassembled WGS sequence"/>
</dbReference>
<keyword evidence="1" id="KW-0812">Transmembrane</keyword>
<dbReference type="STRING" id="407821.A0A087T3C8"/>
<reference evidence="2 3" key="1">
    <citation type="submission" date="2013-11" db="EMBL/GenBank/DDBJ databases">
        <title>Genome sequencing of Stegodyphus mimosarum.</title>
        <authorList>
            <person name="Bechsgaard J."/>
        </authorList>
    </citation>
    <scope>NUCLEOTIDE SEQUENCE [LARGE SCALE GENOMIC DNA]</scope>
</reference>
<feature type="transmembrane region" description="Helical" evidence="1">
    <location>
        <begin position="40"/>
        <end position="68"/>
    </location>
</feature>
<dbReference type="AlphaFoldDB" id="A0A087T3C8"/>
<evidence type="ECO:0000256" key="1">
    <source>
        <dbReference type="SAM" id="Phobius"/>
    </source>
</evidence>
<keyword evidence="3" id="KW-1185">Reference proteome</keyword>
<keyword evidence="1" id="KW-0472">Membrane</keyword>
<proteinExistence type="predicted"/>
<organism evidence="2 3">
    <name type="scientific">Stegodyphus mimosarum</name>
    <name type="common">African social velvet spider</name>
    <dbReference type="NCBI Taxonomy" id="407821"/>
    <lineage>
        <taxon>Eukaryota</taxon>
        <taxon>Metazoa</taxon>
        <taxon>Ecdysozoa</taxon>
        <taxon>Arthropoda</taxon>
        <taxon>Chelicerata</taxon>
        <taxon>Arachnida</taxon>
        <taxon>Araneae</taxon>
        <taxon>Araneomorphae</taxon>
        <taxon>Entelegynae</taxon>
        <taxon>Eresoidea</taxon>
        <taxon>Eresidae</taxon>
        <taxon>Stegodyphus</taxon>
    </lineage>
</organism>
<evidence type="ECO:0000313" key="2">
    <source>
        <dbReference type="EMBL" id="KFM59617.1"/>
    </source>
</evidence>
<dbReference type="EMBL" id="KK113228">
    <property type="protein sequence ID" value="KFM59617.1"/>
    <property type="molecule type" value="Genomic_DNA"/>
</dbReference>